<organism evidence="1 2">
    <name type="scientific">Gryllotalpicola kribbensis</name>
    <dbReference type="NCBI Taxonomy" id="993084"/>
    <lineage>
        <taxon>Bacteria</taxon>
        <taxon>Bacillati</taxon>
        <taxon>Actinomycetota</taxon>
        <taxon>Actinomycetes</taxon>
        <taxon>Micrococcales</taxon>
        <taxon>Microbacteriaceae</taxon>
        <taxon>Gryllotalpicola</taxon>
    </lineage>
</organism>
<keyword evidence="2" id="KW-1185">Reference proteome</keyword>
<reference evidence="2" key="1">
    <citation type="journal article" date="2019" name="Int. J. Syst. Evol. Microbiol.">
        <title>The Global Catalogue of Microorganisms (GCM) 10K type strain sequencing project: providing services to taxonomists for standard genome sequencing and annotation.</title>
        <authorList>
            <consortium name="The Broad Institute Genomics Platform"/>
            <consortium name="The Broad Institute Genome Sequencing Center for Infectious Disease"/>
            <person name="Wu L."/>
            <person name="Ma J."/>
        </authorList>
    </citation>
    <scope>NUCLEOTIDE SEQUENCE [LARGE SCALE GENOMIC DNA]</scope>
    <source>
        <strain evidence="2">JCM 17593</strain>
    </source>
</reference>
<proteinExistence type="predicted"/>
<evidence type="ECO:0000313" key="1">
    <source>
        <dbReference type="EMBL" id="GAA4191664.1"/>
    </source>
</evidence>
<dbReference type="Proteomes" id="UP001500213">
    <property type="component" value="Unassembled WGS sequence"/>
</dbReference>
<accession>A0ABP8AVN6</accession>
<protein>
    <submittedName>
        <fullName evidence="1">Uncharacterized protein</fullName>
    </submittedName>
</protein>
<comment type="caution">
    <text evidence="1">The sequence shown here is derived from an EMBL/GenBank/DDBJ whole genome shotgun (WGS) entry which is preliminary data.</text>
</comment>
<gene>
    <name evidence="1" type="ORF">GCM10022288_22820</name>
</gene>
<sequence length="90" mass="9880">MAAATRVRVSSRTISGEFSTFETVWRETPAARATSLTVGNGLGMRSSVLAPGRWADRWAKHPGRGLTAASVRVSLVLPYLIDQMTQCRRF</sequence>
<evidence type="ECO:0000313" key="2">
    <source>
        <dbReference type="Proteomes" id="UP001500213"/>
    </source>
</evidence>
<name>A0ABP8AVN6_9MICO</name>
<dbReference type="EMBL" id="BAABBX010000015">
    <property type="protein sequence ID" value="GAA4191664.1"/>
    <property type="molecule type" value="Genomic_DNA"/>
</dbReference>